<dbReference type="InterPro" id="IPR010690">
    <property type="entry name" value="YqfD"/>
</dbReference>
<dbReference type="AlphaFoldDB" id="A0A1V0UPF1"/>
<accession>A0A1V0UPF1</accession>
<dbReference type="Proteomes" id="UP000192727">
    <property type="component" value="Chromosome"/>
</dbReference>
<keyword evidence="1" id="KW-0812">Transmembrane</keyword>
<organism evidence="2 3">
    <name type="scientific">Paenibacillus larvae subsp. pulvifaciens</name>
    <dbReference type="NCBI Taxonomy" id="1477"/>
    <lineage>
        <taxon>Bacteria</taxon>
        <taxon>Bacillati</taxon>
        <taxon>Bacillota</taxon>
        <taxon>Bacilli</taxon>
        <taxon>Bacillales</taxon>
        <taxon>Paenibacillaceae</taxon>
        <taxon>Paenibacillus</taxon>
    </lineage>
</organism>
<dbReference type="RefSeq" id="WP_023483680.1">
    <property type="nucleotide sequence ID" value="NZ_CP020557.1"/>
</dbReference>
<dbReference type="NCBIfam" id="TIGR02876">
    <property type="entry name" value="spore_yqfD"/>
    <property type="match status" value="1"/>
</dbReference>
<reference evidence="2 3" key="1">
    <citation type="submission" date="2017-03" db="EMBL/GenBank/DDBJ databases">
        <title>Paenibacillus larvae genome sequencing.</title>
        <authorList>
            <person name="Dingman D.W."/>
        </authorList>
    </citation>
    <scope>NUCLEOTIDE SEQUENCE [LARGE SCALE GENOMIC DNA]</scope>
    <source>
        <strain evidence="2 3">SAG 10367</strain>
    </source>
</reference>
<evidence type="ECO:0000313" key="2">
    <source>
        <dbReference type="EMBL" id="ARF67149.1"/>
    </source>
</evidence>
<proteinExistence type="predicted"/>
<evidence type="ECO:0000256" key="1">
    <source>
        <dbReference type="SAM" id="Phobius"/>
    </source>
</evidence>
<gene>
    <name evidence="2" type="ORF">B7C51_04000</name>
</gene>
<protein>
    <submittedName>
        <fullName evidence="2">Sporulation protein YqfD</fullName>
    </submittedName>
</protein>
<evidence type="ECO:0000313" key="3">
    <source>
        <dbReference type="Proteomes" id="UP000192727"/>
    </source>
</evidence>
<dbReference type="EMBL" id="CP020557">
    <property type="protein sequence ID" value="ARF67149.1"/>
    <property type="molecule type" value="Genomic_DNA"/>
</dbReference>
<dbReference type="PIRSF" id="PIRSF029895">
    <property type="entry name" value="SpoIV"/>
    <property type="match status" value="1"/>
</dbReference>
<feature type="transmembrane region" description="Helical" evidence="1">
    <location>
        <begin position="90"/>
        <end position="112"/>
    </location>
</feature>
<name>A0A1V0UPF1_9BACL</name>
<keyword evidence="1" id="KW-0472">Membrane</keyword>
<keyword evidence="1" id="KW-1133">Transmembrane helix</keyword>
<dbReference type="Pfam" id="PF06898">
    <property type="entry name" value="YqfD"/>
    <property type="match status" value="1"/>
</dbReference>
<sequence length="392" mass="44303">MQAKMISWLQGYVSIEIRGKRIEAFLNEAMAAKMSIWDIQFNGEHILTLFILVRDFFRLRPLLKRTGCKLHVKERFGLPFATRVMLQRKWFAVGLLSFIAGLYLLSSLVWSVTVEGNEKIPKEQILSAAAKQGVHRFQWKFKLGDSNELASKLQSSLPGVSWIGVELHGTRLTIKVVEAKLPEKKKDQTPKHIIAGKNAVITEILAKKGKPQVRPGSYVKKGSILISGLIGDEANQAQVTAEGTVKGLVWYESDIESPLTRTYQIYTGESKDKDYLVIGNRGLQLTGYGKNPFKQSETVPRFSVLTIKNWKLPFGWLNEKVMETKLVEEPVKLEDAKKTGLEQARTKLLTGAGKDARIVSEKILHEKTESGKVYMKVHFEVEQYMMEEQPIG</sequence>